<dbReference type="OrthoDB" id="7060861at2"/>
<dbReference type="EMBL" id="VIWP01000001">
    <property type="protein sequence ID" value="TWF58967.1"/>
    <property type="molecule type" value="Genomic_DNA"/>
</dbReference>
<dbReference type="GO" id="GO:0016020">
    <property type="term" value="C:membrane"/>
    <property type="evidence" value="ECO:0007669"/>
    <property type="project" value="InterPro"/>
</dbReference>
<organism evidence="2 3">
    <name type="scientific">Neorhizobium alkalisoli</name>
    <dbReference type="NCBI Taxonomy" id="528178"/>
    <lineage>
        <taxon>Bacteria</taxon>
        <taxon>Pseudomonadati</taxon>
        <taxon>Pseudomonadota</taxon>
        <taxon>Alphaproteobacteria</taxon>
        <taxon>Hyphomicrobiales</taxon>
        <taxon>Rhizobiaceae</taxon>
        <taxon>Rhizobium/Agrobacterium group</taxon>
        <taxon>Neorhizobium</taxon>
    </lineage>
</organism>
<accession>A0A561R8Q5</accession>
<name>A0A561R8Q5_9HYPH</name>
<dbReference type="InterPro" id="IPR001893">
    <property type="entry name" value="Cys-rich_GLG1_repeat"/>
</dbReference>
<dbReference type="Pfam" id="PF00839">
    <property type="entry name" value="Cys_rich_FGFR"/>
    <property type="match status" value="1"/>
</dbReference>
<reference evidence="2 3" key="1">
    <citation type="submission" date="2019-06" db="EMBL/GenBank/DDBJ databases">
        <title>Sorghum-associated microbial communities from plants grown in Nebraska, USA.</title>
        <authorList>
            <person name="Schachtman D."/>
        </authorList>
    </citation>
    <scope>NUCLEOTIDE SEQUENCE [LARGE SCALE GENOMIC DNA]</scope>
    <source>
        <strain evidence="2 3">1225</strain>
    </source>
</reference>
<gene>
    <name evidence="2" type="ORF">FHW37_101771</name>
</gene>
<feature type="chain" id="PRO_5021936996" evidence="1">
    <location>
        <begin position="19"/>
        <end position="79"/>
    </location>
</feature>
<sequence length="79" mass="8537">MLKYFAVAFLASTSVVSAQQLSMSDKLALRDNCKDDIQKLCPGIKPGDGGLMACIKTNKEKLSPTCSSTIKDVLAKREN</sequence>
<protein>
    <submittedName>
        <fullName evidence="2">Cysteine rich repeat protein</fullName>
    </submittedName>
</protein>
<evidence type="ECO:0000256" key="1">
    <source>
        <dbReference type="SAM" id="SignalP"/>
    </source>
</evidence>
<dbReference type="AlphaFoldDB" id="A0A561R8Q5"/>
<keyword evidence="1" id="KW-0732">Signal</keyword>
<evidence type="ECO:0000313" key="3">
    <source>
        <dbReference type="Proteomes" id="UP000320653"/>
    </source>
</evidence>
<dbReference type="RefSeq" id="WP_145632701.1">
    <property type="nucleotide sequence ID" value="NZ_VIWP01000001.1"/>
</dbReference>
<dbReference type="Proteomes" id="UP000320653">
    <property type="component" value="Unassembled WGS sequence"/>
</dbReference>
<keyword evidence="3" id="KW-1185">Reference proteome</keyword>
<proteinExistence type="predicted"/>
<feature type="signal peptide" evidence="1">
    <location>
        <begin position="1"/>
        <end position="18"/>
    </location>
</feature>
<evidence type="ECO:0000313" key="2">
    <source>
        <dbReference type="EMBL" id="TWF58967.1"/>
    </source>
</evidence>
<comment type="caution">
    <text evidence="2">The sequence shown here is derived from an EMBL/GenBank/DDBJ whole genome shotgun (WGS) entry which is preliminary data.</text>
</comment>